<dbReference type="CDD" id="cd15505">
    <property type="entry name" value="PHD_ING"/>
    <property type="match status" value="1"/>
</dbReference>
<dbReference type="InterPro" id="IPR028651">
    <property type="entry name" value="ING_fam"/>
</dbReference>
<feature type="site" description="Histone H3K4me3 binding" evidence="7">
    <location>
        <position position="174"/>
    </location>
</feature>
<evidence type="ECO:0000256" key="7">
    <source>
        <dbReference type="PIRSR" id="PIRSR628651-50"/>
    </source>
</evidence>
<evidence type="ECO:0000256" key="10">
    <source>
        <dbReference type="RuleBase" id="RU361213"/>
    </source>
</evidence>
<evidence type="ECO:0000256" key="6">
    <source>
        <dbReference type="ARBA" id="ARBA00023242"/>
    </source>
</evidence>
<dbReference type="PROSITE" id="PS50016">
    <property type="entry name" value="ZF_PHD_2"/>
    <property type="match status" value="1"/>
</dbReference>
<dbReference type="EMBL" id="CAJFDI010000004">
    <property type="protein sequence ID" value="CAD5226879.1"/>
    <property type="molecule type" value="Genomic_DNA"/>
</dbReference>
<keyword evidence="5 8" id="KW-0862">Zinc</keyword>
<organism evidence="14 16">
    <name type="scientific">Bursaphelenchus xylophilus</name>
    <name type="common">Pinewood nematode worm</name>
    <name type="synonym">Aphelenchoides xylophilus</name>
    <dbReference type="NCBI Taxonomy" id="6326"/>
    <lineage>
        <taxon>Eukaryota</taxon>
        <taxon>Metazoa</taxon>
        <taxon>Ecdysozoa</taxon>
        <taxon>Nematoda</taxon>
        <taxon>Chromadorea</taxon>
        <taxon>Rhabditida</taxon>
        <taxon>Tylenchina</taxon>
        <taxon>Tylenchomorpha</taxon>
        <taxon>Aphelenchoidea</taxon>
        <taxon>Aphelenchoididae</taxon>
        <taxon>Bursaphelenchus</taxon>
    </lineage>
</organism>
<dbReference type="FunFam" id="3.30.40.10:FF:000021">
    <property type="entry name" value="Inhibitor of growth 2b"/>
    <property type="match status" value="1"/>
</dbReference>
<feature type="binding site" evidence="8">
    <location>
        <position position="173"/>
    </location>
    <ligand>
        <name>Zn(2+)</name>
        <dbReference type="ChEBI" id="CHEBI:29105"/>
        <label>2</label>
    </ligand>
</feature>
<dbReference type="Gene3D" id="6.10.140.1740">
    <property type="match status" value="1"/>
</dbReference>
<comment type="function">
    <text evidence="10">Component of an histone acetyltransferase complex.</text>
</comment>
<dbReference type="AlphaFoldDB" id="A0A1I7S3N9"/>
<dbReference type="InterPro" id="IPR011011">
    <property type="entry name" value="Znf_FYVE_PHD"/>
</dbReference>
<feature type="domain" description="PHD-type" evidence="11">
    <location>
        <begin position="157"/>
        <end position="205"/>
    </location>
</feature>
<evidence type="ECO:0000313" key="14">
    <source>
        <dbReference type="Proteomes" id="UP000095284"/>
    </source>
</evidence>
<dbReference type="WBParaSite" id="BXY_0762000.1">
    <property type="protein sequence ID" value="BXY_0762000.1"/>
    <property type="gene ID" value="BXY_0762000"/>
</dbReference>
<feature type="binding site" evidence="8">
    <location>
        <position position="162"/>
    </location>
    <ligand>
        <name>Zn(2+)</name>
        <dbReference type="ChEBI" id="CHEBI:29105"/>
        <label>1</label>
    </ligand>
</feature>
<dbReference type="Proteomes" id="UP000659654">
    <property type="component" value="Unassembled WGS sequence"/>
</dbReference>
<dbReference type="PANTHER" id="PTHR10333">
    <property type="entry name" value="INHIBITOR OF GROWTH PROTEIN"/>
    <property type="match status" value="1"/>
</dbReference>
<reference evidence="13" key="2">
    <citation type="submission" date="2020-08" db="EMBL/GenBank/DDBJ databases">
        <authorList>
            <person name="Kikuchi T."/>
        </authorList>
    </citation>
    <scope>NUCLEOTIDE SEQUENCE</scope>
    <source>
        <strain evidence="12">Ka4C1</strain>
    </source>
</reference>
<dbReference type="EMBL" id="CAJFCV020000004">
    <property type="protein sequence ID" value="CAG9116435.1"/>
    <property type="molecule type" value="Genomic_DNA"/>
</dbReference>
<dbReference type="InterPro" id="IPR001965">
    <property type="entry name" value="Znf_PHD"/>
</dbReference>
<evidence type="ECO:0000313" key="15">
    <source>
        <dbReference type="Proteomes" id="UP000659654"/>
    </source>
</evidence>
<dbReference type="Pfam" id="PF12998">
    <property type="entry name" value="ING"/>
    <property type="match status" value="1"/>
</dbReference>
<evidence type="ECO:0000256" key="5">
    <source>
        <dbReference type="ARBA" id="ARBA00022833"/>
    </source>
</evidence>
<feature type="binding site" evidence="8">
    <location>
        <position position="160"/>
    </location>
    <ligand>
        <name>Zn(2+)</name>
        <dbReference type="ChEBI" id="CHEBI:29105"/>
        <label>1</label>
    </ligand>
</feature>
<comment type="subunit">
    <text evidence="10">Component of an histone acetyltransferase complex. Interacts with H3K4me3 and to a lesser extent with H3K4me2.</text>
</comment>
<dbReference type="Proteomes" id="UP000582659">
    <property type="component" value="Unassembled WGS sequence"/>
</dbReference>
<evidence type="ECO:0000313" key="16">
    <source>
        <dbReference type="WBParaSite" id="BXY_0762000.1"/>
    </source>
</evidence>
<feature type="site" description="Histone H3K4me3 binding" evidence="7">
    <location>
        <position position="159"/>
    </location>
</feature>
<comment type="similarity">
    <text evidence="2 10">Belongs to the ING family.</text>
</comment>
<comment type="domain">
    <text evidence="10">The PHD-type zinc finger mediates the binding to H3K4me3.</text>
</comment>
<evidence type="ECO:0000313" key="13">
    <source>
        <dbReference type="EMBL" id="CAG9116435.1"/>
    </source>
</evidence>
<evidence type="ECO:0000256" key="8">
    <source>
        <dbReference type="PIRSR" id="PIRSR628651-51"/>
    </source>
</evidence>
<dbReference type="PROSITE" id="PS01359">
    <property type="entry name" value="ZF_PHD_1"/>
    <property type="match status" value="1"/>
</dbReference>
<accession>A0A1I7S3N9</accession>
<feature type="binding site" evidence="8">
    <location>
        <position position="203"/>
    </location>
    <ligand>
        <name>Zn(2+)</name>
        <dbReference type="ChEBI" id="CHEBI:29105"/>
        <label>2</label>
    </ligand>
</feature>
<evidence type="ECO:0000259" key="11">
    <source>
        <dbReference type="PROSITE" id="PS50016"/>
    </source>
</evidence>
<dbReference type="InterPro" id="IPR024610">
    <property type="entry name" value="ING_N_histone-binding"/>
</dbReference>
<dbReference type="GO" id="GO:0008270">
    <property type="term" value="F:zinc ion binding"/>
    <property type="evidence" value="ECO:0007669"/>
    <property type="project" value="UniProtKB-KW"/>
</dbReference>
<dbReference type="SUPFAM" id="SSF57903">
    <property type="entry name" value="FYVE/PHD zinc finger"/>
    <property type="match status" value="1"/>
</dbReference>
<dbReference type="InterPro" id="IPR059153">
    <property type="entry name" value="NSD_PHD-1st"/>
</dbReference>
<protein>
    <recommendedName>
        <fullName evidence="10">Inhibitor of growth protein</fullName>
    </recommendedName>
</protein>
<dbReference type="InterPro" id="IPR019787">
    <property type="entry name" value="Znf_PHD-finger"/>
</dbReference>
<evidence type="ECO:0000256" key="1">
    <source>
        <dbReference type="ARBA" id="ARBA00004123"/>
    </source>
</evidence>
<evidence type="ECO:0000256" key="4">
    <source>
        <dbReference type="ARBA" id="ARBA00022771"/>
    </source>
</evidence>
<dbReference type="GO" id="GO:0006325">
    <property type="term" value="P:chromatin organization"/>
    <property type="evidence" value="ECO:0007669"/>
    <property type="project" value="UniProtKB-KW"/>
</dbReference>
<dbReference type="Pfam" id="PF23011">
    <property type="entry name" value="PHD-1st_NSD"/>
    <property type="match status" value="1"/>
</dbReference>
<dbReference type="InterPro" id="IPR019786">
    <property type="entry name" value="Zinc_finger_PHD-type_CS"/>
</dbReference>
<feature type="binding site" evidence="8">
    <location>
        <position position="184"/>
    </location>
    <ligand>
        <name>Zn(2+)</name>
        <dbReference type="ChEBI" id="CHEBI:29105"/>
        <label>1</label>
    </ligand>
</feature>
<evidence type="ECO:0000313" key="12">
    <source>
        <dbReference type="EMBL" id="CAD5226879.1"/>
    </source>
</evidence>
<dbReference type="SMART" id="SM00249">
    <property type="entry name" value="PHD"/>
    <property type="match status" value="1"/>
</dbReference>
<dbReference type="eggNOG" id="KOG1973">
    <property type="taxonomic scope" value="Eukaryota"/>
</dbReference>
<comment type="subcellular location">
    <subcellularLocation>
        <location evidence="1 10">Nucleus</location>
    </subcellularLocation>
</comment>
<evidence type="ECO:0000256" key="2">
    <source>
        <dbReference type="ARBA" id="ARBA00010210"/>
    </source>
</evidence>
<feature type="site" description="Histone H3K4me3 binding" evidence="7">
    <location>
        <position position="182"/>
    </location>
</feature>
<dbReference type="Proteomes" id="UP000095284">
    <property type="component" value="Unplaced"/>
</dbReference>
<feature type="binding site" evidence="8">
    <location>
        <position position="178"/>
    </location>
    <ligand>
        <name>Zn(2+)</name>
        <dbReference type="ChEBI" id="CHEBI:29105"/>
        <label>2</label>
    </ligand>
</feature>
<keyword evidence="3 8" id="KW-0479">Metal-binding</keyword>
<reference evidence="16" key="1">
    <citation type="submission" date="2016-11" db="UniProtKB">
        <authorList>
            <consortium name="WormBaseParasite"/>
        </authorList>
    </citation>
    <scope>IDENTIFICATION</scope>
</reference>
<name>A0A1I7S3N9_BURXY</name>
<keyword evidence="15" id="KW-1185">Reference proteome</keyword>
<evidence type="ECO:0000256" key="3">
    <source>
        <dbReference type="ARBA" id="ARBA00022723"/>
    </source>
</evidence>
<dbReference type="SMR" id="A0A1I7S3N9"/>
<dbReference type="GO" id="GO:0005634">
    <property type="term" value="C:nucleus"/>
    <property type="evidence" value="ECO:0007669"/>
    <property type="project" value="UniProtKB-SubCell"/>
</dbReference>
<proteinExistence type="inferred from homology"/>
<dbReference type="Gene3D" id="3.30.40.10">
    <property type="entry name" value="Zinc/RING finger domain, C3HC4 (zinc finger)"/>
    <property type="match status" value="1"/>
</dbReference>
<dbReference type="OrthoDB" id="5411773at2759"/>
<evidence type="ECO:0000256" key="9">
    <source>
        <dbReference type="PROSITE-ProRule" id="PRU00146"/>
    </source>
</evidence>
<gene>
    <name evidence="12" type="ORF">BXYJ_LOCUS9424</name>
</gene>
<sequence length="205" mass="24038">MSRKKIKKPVNDIEKLRSFTKQFKDVTAPIRSNLMKIQELDKECAIKQKFIENFTGPILQTWHTTNKDRRIKRYKKLKNVLTQLEQLSSEKVKLATKNYETLDYYVDELDKTYAKITTERAEASSGPSRRRRDIKVEEIEKFDPTTVVDMPVDPDEPTYCLCNQVSFGQMVMCDNRTCLTEWFHFDCVGLTSTPTGKWFCPNCKE</sequence>
<keyword evidence="6 10" id="KW-0539">Nucleus</keyword>
<feature type="binding site" evidence="8">
    <location>
        <position position="187"/>
    </location>
    <ligand>
        <name>Zn(2+)</name>
        <dbReference type="ChEBI" id="CHEBI:29105"/>
        <label>1</label>
    </ligand>
</feature>
<dbReference type="InterPro" id="IPR013083">
    <property type="entry name" value="Znf_RING/FYVE/PHD"/>
</dbReference>
<feature type="site" description="Histone H3K4me3 binding" evidence="7">
    <location>
        <position position="170"/>
    </location>
</feature>
<keyword evidence="4 9" id="KW-0863">Zinc-finger</keyword>
<feature type="binding site" evidence="8">
    <location>
        <position position="200"/>
    </location>
    <ligand>
        <name>Zn(2+)</name>
        <dbReference type="ChEBI" id="CHEBI:29105"/>
        <label>2</label>
    </ligand>
</feature>
<keyword evidence="10" id="KW-0156">Chromatin regulator</keyword>